<feature type="transmembrane region" description="Helical" evidence="2">
    <location>
        <begin position="46"/>
        <end position="65"/>
    </location>
</feature>
<sequence length="406" mass="44352">MTAHTSMLRRLPHAMPRTALAACTCVLAIAATVNIGVDWAIDDSEWARYLCCGLVTTVAAIWFTYKPQQGSYVIIAVAVGDFLIGGTAFAPMLILALLATGSIGYTSLVEGVLSGIALLAAVFFSPYTVAFPVIDNSLLSFPCLVALTLSISALIRRNGERQRQLQREQTLLANAGIAQRLHDYTTNDLSDIAMMADHQLAICDSEQREAWSSVKNLALDALTHTRKAIRTLESDKTTVKQYNGTKTDDRHQNQFVSPRHGNDTPMQVSGATGIDKLGELNELIATCRSNLAANGYTGEVIRFGTEPTQLGNATATLVIGLVRELFGNIAKHARAYADYTMLISWTDAAFVIELSDVPKPSADAGLRSGLERYRRTIESMQGQWNVENADDHWSIHAEVPYRRTIC</sequence>
<evidence type="ECO:0000313" key="4">
    <source>
        <dbReference type="EMBL" id="EFO77117.1"/>
    </source>
</evidence>
<reference evidence="4 5" key="1">
    <citation type="submission" date="2010-10" db="EMBL/GenBank/DDBJ databases">
        <authorList>
            <person name="Durkin A.S."/>
            <person name="Madupu R."/>
            <person name="Torralba M."/>
            <person name="Gillis M."/>
            <person name="Methe B."/>
            <person name="Sutton G."/>
            <person name="Nelson K.E."/>
        </authorList>
    </citation>
    <scope>NUCLEOTIDE SEQUENCE [LARGE SCALE GENOMIC DNA]</scope>
    <source>
        <strain evidence="4 5">JCVIHMP022</strain>
    </source>
</reference>
<dbReference type="Gene3D" id="3.30.565.10">
    <property type="entry name" value="Histidine kinase-like ATPase, C-terminal domain"/>
    <property type="match status" value="1"/>
</dbReference>
<comment type="caution">
    <text evidence="4">The sequence shown here is derived from an EMBL/GenBank/DDBJ whole genome shotgun (WGS) entry which is preliminary data.</text>
</comment>
<organism evidence="4 5">
    <name type="scientific">Bifidobacterium dentium JCVIHMP022</name>
    <dbReference type="NCBI Taxonomy" id="553191"/>
    <lineage>
        <taxon>Bacteria</taxon>
        <taxon>Bacillati</taxon>
        <taxon>Actinomycetota</taxon>
        <taxon>Actinomycetes</taxon>
        <taxon>Bifidobacteriales</taxon>
        <taxon>Bifidobacteriaceae</taxon>
        <taxon>Bifidobacterium</taxon>
    </lineage>
</organism>
<feature type="transmembrane region" description="Helical" evidence="2">
    <location>
        <begin position="138"/>
        <end position="155"/>
    </location>
</feature>
<keyword evidence="2" id="KW-0812">Transmembrane</keyword>
<keyword evidence="2" id="KW-1133">Transmembrane helix</keyword>
<name>A0AB72Z4P0_9BIFI</name>
<evidence type="ECO:0008006" key="6">
    <source>
        <dbReference type="Google" id="ProtNLM"/>
    </source>
</evidence>
<gene>
    <name evidence="4" type="ORF">HMPREF9003_0630</name>
</gene>
<feature type="region of interest" description="Disordered" evidence="1">
    <location>
        <begin position="242"/>
        <end position="266"/>
    </location>
</feature>
<dbReference type="EMBL" id="AEHJ01000032">
    <property type="protein sequence ID" value="EFO77117.1"/>
    <property type="molecule type" value="Genomic_DNA"/>
</dbReference>
<accession>A0AB72Z4P0</accession>
<evidence type="ECO:0000313" key="5">
    <source>
        <dbReference type="Proteomes" id="UP000003457"/>
    </source>
</evidence>
<dbReference type="RefSeq" id="WP_003844981.1">
    <property type="nucleotide sequence ID" value="NZ_AEHJ01000032.1"/>
</dbReference>
<keyword evidence="3" id="KW-0732">Signal</keyword>
<dbReference type="AlphaFoldDB" id="A0AB72Z4P0"/>
<feature type="signal peptide" evidence="3">
    <location>
        <begin position="1"/>
        <end position="21"/>
    </location>
</feature>
<protein>
    <recommendedName>
        <fullName evidence="6">Histidine kinase</fullName>
    </recommendedName>
</protein>
<proteinExistence type="predicted"/>
<feature type="chain" id="PRO_5044493641" description="Histidine kinase" evidence="3">
    <location>
        <begin position="22"/>
        <end position="406"/>
    </location>
</feature>
<keyword evidence="2" id="KW-0472">Membrane</keyword>
<feature type="transmembrane region" description="Helical" evidence="2">
    <location>
        <begin position="111"/>
        <end position="131"/>
    </location>
</feature>
<evidence type="ECO:0000256" key="2">
    <source>
        <dbReference type="SAM" id="Phobius"/>
    </source>
</evidence>
<evidence type="ECO:0000256" key="1">
    <source>
        <dbReference type="SAM" id="MobiDB-lite"/>
    </source>
</evidence>
<feature type="transmembrane region" description="Helical" evidence="2">
    <location>
        <begin position="72"/>
        <end position="99"/>
    </location>
</feature>
<dbReference type="InterPro" id="IPR036890">
    <property type="entry name" value="HATPase_C_sf"/>
</dbReference>
<evidence type="ECO:0000256" key="3">
    <source>
        <dbReference type="SAM" id="SignalP"/>
    </source>
</evidence>
<dbReference type="Proteomes" id="UP000003457">
    <property type="component" value="Unassembled WGS sequence"/>
</dbReference>